<evidence type="ECO:0000259" key="3">
    <source>
        <dbReference type="Pfam" id="PF03816"/>
    </source>
</evidence>
<keyword evidence="2" id="KW-0472">Membrane</keyword>
<reference evidence="4 5" key="1">
    <citation type="submission" date="2019-03" db="EMBL/GenBank/DDBJ databases">
        <authorList>
            <person name="Kim M.K.M."/>
        </authorList>
    </citation>
    <scope>NUCLEOTIDE SEQUENCE [LARGE SCALE GENOMIC DNA]</scope>
    <source>
        <strain evidence="4 5">18JY21-1</strain>
    </source>
</reference>
<dbReference type="AlphaFoldDB" id="A0A4R4EC49"/>
<keyword evidence="5" id="KW-1185">Reference proteome</keyword>
<keyword evidence="2" id="KW-0812">Transmembrane</keyword>
<keyword evidence="2" id="KW-1133">Transmembrane helix</keyword>
<dbReference type="PANTHER" id="PTHR33392:SF6">
    <property type="entry name" value="POLYISOPRENYL-TEICHOIC ACID--PEPTIDOGLYCAN TEICHOIC ACID TRANSFERASE TAGU"/>
    <property type="match status" value="1"/>
</dbReference>
<dbReference type="NCBIfam" id="TIGR00350">
    <property type="entry name" value="lytR_cpsA_psr"/>
    <property type="match status" value="1"/>
</dbReference>
<accession>A0A4R4EC49</accession>
<dbReference type="PANTHER" id="PTHR33392">
    <property type="entry name" value="POLYISOPRENYL-TEICHOIC ACID--PEPTIDOGLYCAN TEICHOIC ACID TRANSFERASE TAGU"/>
    <property type="match status" value="1"/>
</dbReference>
<evidence type="ECO:0000313" key="5">
    <source>
        <dbReference type="Proteomes" id="UP000295418"/>
    </source>
</evidence>
<dbReference type="InterPro" id="IPR004474">
    <property type="entry name" value="LytR_CpsA_psr"/>
</dbReference>
<proteinExistence type="inferred from homology"/>
<dbReference type="Pfam" id="PF03816">
    <property type="entry name" value="LytR_cpsA_psr"/>
    <property type="match status" value="1"/>
</dbReference>
<protein>
    <submittedName>
        <fullName evidence="4">LytR family transcriptional regulator</fullName>
    </submittedName>
</protein>
<dbReference type="OrthoDB" id="27330at2"/>
<dbReference type="RefSeq" id="WP_132418094.1">
    <property type="nucleotide sequence ID" value="NZ_SKFG01000009.1"/>
</dbReference>
<comment type="caution">
    <text evidence="4">The sequence shown here is derived from an EMBL/GenBank/DDBJ whole genome shotgun (WGS) entry which is preliminary data.</text>
</comment>
<evidence type="ECO:0000256" key="1">
    <source>
        <dbReference type="ARBA" id="ARBA00006068"/>
    </source>
</evidence>
<name>A0A4R4EC49_9BACL</name>
<evidence type="ECO:0000256" key="2">
    <source>
        <dbReference type="SAM" id="Phobius"/>
    </source>
</evidence>
<dbReference type="InterPro" id="IPR050922">
    <property type="entry name" value="LytR/CpsA/Psr_CW_biosynth"/>
</dbReference>
<dbReference type="Proteomes" id="UP000295418">
    <property type="component" value="Unassembled WGS sequence"/>
</dbReference>
<feature type="transmembrane region" description="Helical" evidence="2">
    <location>
        <begin position="7"/>
        <end position="27"/>
    </location>
</feature>
<evidence type="ECO:0000313" key="4">
    <source>
        <dbReference type="EMBL" id="TCZ77524.1"/>
    </source>
</evidence>
<dbReference type="EMBL" id="SKFG01000009">
    <property type="protein sequence ID" value="TCZ77524.1"/>
    <property type="molecule type" value="Genomic_DNA"/>
</dbReference>
<sequence length="338" mass="38675">MKWFRNWKFTVPLILFCGILIFGFFIYHKYLPTNHFEQIDIPVLVKPSAASDQPISPSDVQDDLNLLHNKALTEQEDQSQINHSFNVLILGTDARDDELSRTDVIMVAHVDPEKKQVNLISVPRDTRVMIPGVGYTKVNHAHILGESKGGNHAGTESVMQIISDFFGISINYYVKTDFEGFERFINQIDGIDVDLDEAIHVTYSDNRVIGPGPQHLDGESALMLVRERKSLPDGDFGRQKNQALMLKALAKKLLQWDYIKQLPSLISQIKEDVIDTNFKDDDLISLAWMMADIRSDQIEYSSIPGHSDRLMDPLLRMELYYWIPDLAEVKLLSERLFK</sequence>
<feature type="domain" description="Cell envelope-related transcriptional attenuator" evidence="3">
    <location>
        <begin position="101"/>
        <end position="253"/>
    </location>
</feature>
<gene>
    <name evidence="4" type="ORF">E0485_11070</name>
</gene>
<dbReference type="Gene3D" id="3.40.630.190">
    <property type="entry name" value="LCP protein"/>
    <property type="match status" value="1"/>
</dbReference>
<comment type="similarity">
    <text evidence="1">Belongs to the LytR/CpsA/Psr (LCP) family.</text>
</comment>
<organism evidence="4 5">
    <name type="scientific">Paenibacillus albiflavus</name>
    <dbReference type="NCBI Taxonomy" id="2545760"/>
    <lineage>
        <taxon>Bacteria</taxon>
        <taxon>Bacillati</taxon>
        <taxon>Bacillota</taxon>
        <taxon>Bacilli</taxon>
        <taxon>Bacillales</taxon>
        <taxon>Paenibacillaceae</taxon>
        <taxon>Paenibacillus</taxon>
    </lineage>
</organism>